<gene>
    <name evidence="3" type="ORF">OSSY52_01070</name>
</gene>
<dbReference type="Proteomes" id="UP000516361">
    <property type="component" value="Chromosome"/>
</dbReference>
<reference evidence="3 4" key="1">
    <citation type="submission" date="2018-06" db="EMBL/GenBank/DDBJ databases">
        <title>Genome sequencing of Oceanotoga sp. sy52.</title>
        <authorList>
            <person name="Mori K."/>
        </authorList>
    </citation>
    <scope>NUCLEOTIDE SEQUENCE [LARGE SCALE GENOMIC DNA]</scope>
    <source>
        <strain evidence="4">sy52</strain>
    </source>
</reference>
<dbReference type="RefSeq" id="WP_190615108.1">
    <property type="nucleotide sequence ID" value="NZ_AP018712.1"/>
</dbReference>
<evidence type="ECO:0000256" key="1">
    <source>
        <dbReference type="ARBA" id="ARBA00023002"/>
    </source>
</evidence>
<dbReference type="InterPro" id="IPR029061">
    <property type="entry name" value="THDP-binding"/>
</dbReference>
<organism evidence="3 4">
    <name type="scientific">Tepiditoga spiralis</name>
    <dbReference type="NCBI Taxonomy" id="2108365"/>
    <lineage>
        <taxon>Bacteria</taxon>
        <taxon>Thermotogati</taxon>
        <taxon>Thermotogota</taxon>
        <taxon>Thermotogae</taxon>
        <taxon>Petrotogales</taxon>
        <taxon>Petrotogaceae</taxon>
        <taxon>Tepiditoga</taxon>
    </lineage>
</organism>
<dbReference type="Pfam" id="PF02775">
    <property type="entry name" value="TPP_enzyme_C"/>
    <property type="match status" value="1"/>
</dbReference>
<dbReference type="Gene3D" id="3.40.50.970">
    <property type="match status" value="2"/>
</dbReference>
<dbReference type="PANTHER" id="PTHR42897:SF2">
    <property type="entry name" value="PYRUVATE SYNTHASE SUBUNIT PORB"/>
    <property type="match status" value="1"/>
</dbReference>
<dbReference type="KEGG" id="ocy:OSSY52_01070"/>
<dbReference type="InParanoid" id="A0A7G1G431"/>
<accession>A0A7G1G431</accession>
<evidence type="ECO:0000313" key="3">
    <source>
        <dbReference type="EMBL" id="BBE29966.1"/>
    </source>
</evidence>
<dbReference type="AlphaFoldDB" id="A0A7G1G431"/>
<feature type="domain" description="Thiamine pyrophosphate enzyme TPP-binding" evidence="2">
    <location>
        <begin position="50"/>
        <end position="212"/>
    </location>
</feature>
<dbReference type="InterPro" id="IPR051479">
    <property type="entry name" value="PorB-like"/>
</dbReference>
<sequence length="301" mass="33048">MNNIKPVNPRTITDEEFFYGHYACAGCGGSLAVRLALKVLGPGAFSALPAGCMSAVGFIYPQMAFKNNSIITPFASTAAVMSGMNAGLKALGVKDYQVVGFAGDGGTADIGFQALSGAIDRNDNVIYICYDNEAYMNTGIQKSGLTPYGAKTTTTPAGENLPGSIRPKKNMFEIVAAHGIEYAATASIAYPQDFINKLTKAKNINGTSYIHIYASCPTGWGIPENKSIEIARNAVETGLWYLAEYENEEFKLNKNPKDFKPIEDYLLKQGRFKHLKEKDLNKIKELRDKKWEKMRKNWILP</sequence>
<protein>
    <submittedName>
        <fullName evidence="3">Pyruvate ferredoxin oxidoreductase subunit beta</fullName>
    </submittedName>
</protein>
<dbReference type="GO" id="GO:0016491">
    <property type="term" value="F:oxidoreductase activity"/>
    <property type="evidence" value="ECO:0007669"/>
    <property type="project" value="UniProtKB-KW"/>
</dbReference>
<dbReference type="GO" id="GO:0030976">
    <property type="term" value="F:thiamine pyrophosphate binding"/>
    <property type="evidence" value="ECO:0007669"/>
    <property type="project" value="InterPro"/>
</dbReference>
<dbReference type="EMBL" id="AP018712">
    <property type="protein sequence ID" value="BBE29966.1"/>
    <property type="molecule type" value="Genomic_DNA"/>
</dbReference>
<dbReference type="InterPro" id="IPR011766">
    <property type="entry name" value="TPP_enzyme_TPP-bd"/>
</dbReference>
<evidence type="ECO:0000313" key="4">
    <source>
        <dbReference type="Proteomes" id="UP000516361"/>
    </source>
</evidence>
<proteinExistence type="predicted"/>
<keyword evidence="1" id="KW-0560">Oxidoreductase</keyword>
<keyword evidence="4" id="KW-1185">Reference proteome</keyword>
<keyword evidence="3" id="KW-0670">Pyruvate</keyword>
<name>A0A7G1G431_9BACT</name>
<dbReference type="CDD" id="cd03376">
    <property type="entry name" value="TPP_PFOR_porB_like"/>
    <property type="match status" value="1"/>
</dbReference>
<dbReference type="PANTHER" id="PTHR42897">
    <property type="entry name" value="PYRUVATE SYNTHASE SUBUNIT PORB"/>
    <property type="match status" value="1"/>
</dbReference>
<dbReference type="SUPFAM" id="SSF52518">
    <property type="entry name" value="Thiamin diphosphate-binding fold (THDP-binding)"/>
    <property type="match status" value="1"/>
</dbReference>
<evidence type="ECO:0000259" key="2">
    <source>
        <dbReference type="Pfam" id="PF02775"/>
    </source>
</evidence>